<keyword evidence="2" id="KW-1185">Reference proteome</keyword>
<protein>
    <submittedName>
        <fullName evidence="1">Uncharacterized protein</fullName>
    </submittedName>
</protein>
<dbReference type="EMBL" id="CP072384">
    <property type="protein sequence ID" value="QUC07416.1"/>
    <property type="molecule type" value="Genomic_DNA"/>
</dbReference>
<gene>
    <name evidence="1" type="ORF">J5A65_10780</name>
</gene>
<evidence type="ECO:0000313" key="2">
    <source>
        <dbReference type="Proteomes" id="UP000678513"/>
    </source>
</evidence>
<name>A0ABX7Y345_9ACTN</name>
<accession>A0ABX7Y345</accession>
<reference evidence="1 2" key="1">
    <citation type="submission" date="2021-03" db="EMBL/GenBank/DDBJ databases">
        <title>Human Oral Microbial Genomes.</title>
        <authorList>
            <person name="Johnston C.D."/>
            <person name="Chen T."/>
            <person name="Dewhirst F.E."/>
        </authorList>
    </citation>
    <scope>NUCLEOTIDE SEQUENCE [LARGE SCALE GENOMIC DNA]</scope>
    <source>
        <strain evidence="1 2">DSMZ 100122</strain>
    </source>
</reference>
<dbReference type="Proteomes" id="UP000678513">
    <property type="component" value="Chromosome"/>
</dbReference>
<proteinExistence type="predicted"/>
<evidence type="ECO:0000313" key="1">
    <source>
        <dbReference type="EMBL" id="QUC07416.1"/>
    </source>
</evidence>
<dbReference type="RefSeq" id="WP_212321859.1">
    <property type="nucleotide sequence ID" value="NZ_AP024463.1"/>
</dbReference>
<sequence length="83" mass="9576">MNDPVMAYDALHELCSRIGGHYVMWANQAKTRQEHDYWIRQAAQLRQEAWEISPEDHAAVAAKRAEWRQLFQSLPEQAPVSAA</sequence>
<organism evidence="1 2">
    <name type="scientific">Arachnia rubra</name>
    <dbReference type="NCBI Taxonomy" id="1547448"/>
    <lineage>
        <taxon>Bacteria</taxon>
        <taxon>Bacillati</taxon>
        <taxon>Actinomycetota</taxon>
        <taxon>Actinomycetes</taxon>
        <taxon>Propionibacteriales</taxon>
        <taxon>Propionibacteriaceae</taxon>
        <taxon>Arachnia</taxon>
    </lineage>
</organism>